<evidence type="ECO:0000313" key="3">
    <source>
        <dbReference type="Proteomes" id="UP001141806"/>
    </source>
</evidence>
<gene>
    <name evidence="2" type="ORF">NE237_029537</name>
</gene>
<proteinExistence type="predicted"/>
<reference evidence="2" key="1">
    <citation type="journal article" date="2023" name="Plant J.">
        <title>The genome of the king protea, Protea cynaroides.</title>
        <authorList>
            <person name="Chang J."/>
            <person name="Duong T.A."/>
            <person name="Schoeman C."/>
            <person name="Ma X."/>
            <person name="Roodt D."/>
            <person name="Barker N."/>
            <person name="Li Z."/>
            <person name="Van de Peer Y."/>
            <person name="Mizrachi E."/>
        </authorList>
    </citation>
    <scope>NUCLEOTIDE SEQUENCE</scope>
    <source>
        <tissue evidence="2">Young leaves</tissue>
    </source>
</reference>
<name>A0A9Q0GUG2_9MAGN</name>
<feature type="compositionally biased region" description="Polar residues" evidence="1">
    <location>
        <begin position="79"/>
        <end position="91"/>
    </location>
</feature>
<accession>A0A9Q0GUG2</accession>
<dbReference type="AlphaFoldDB" id="A0A9Q0GUG2"/>
<keyword evidence="3" id="KW-1185">Reference proteome</keyword>
<dbReference type="EMBL" id="JAMYWD010000012">
    <property type="protein sequence ID" value="KAJ4952705.1"/>
    <property type="molecule type" value="Genomic_DNA"/>
</dbReference>
<evidence type="ECO:0000256" key="1">
    <source>
        <dbReference type="SAM" id="MobiDB-lite"/>
    </source>
</evidence>
<organism evidence="2 3">
    <name type="scientific">Protea cynaroides</name>
    <dbReference type="NCBI Taxonomy" id="273540"/>
    <lineage>
        <taxon>Eukaryota</taxon>
        <taxon>Viridiplantae</taxon>
        <taxon>Streptophyta</taxon>
        <taxon>Embryophyta</taxon>
        <taxon>Tracheophyta</taxon>
        <taxon>Spermatophyta</taxon>
        <taxon>Magnoliopsida</taxon>
        <taxon>Proteales</taxon>
        <taxon>Proteaceae</taxon>
        <taxon>Protea</taxon>
    </lineage>
</organism>
<sequence>MQLQHGKPYPFDAVMTPEACRNAWQLQEAKPNPFNVVETSDVCMHTKKHKTSEACRNDGQLQQAEPNSSDVVVTSEAQRIAHQLQQAKPNPSSASVSSSSSQLTTSFNINIMTDKCDISPTLFPNQNNVVVSDGKTFNNESITLGNMLKKMVLTSSDRKKDENNRWLS</sequence>
<evidence type="ECO:0000313" key="2">
    <source>
        <dbReference type="EMBL" id="KAJ4952705.1"/>
    </source>
</evidence>
<comment type="caution">
    <text evidence="2">The sequence shown here is derived from an EMBL/GenBank/DDBJ whole genome shotgun (WGS) entry which is preliminary data.</text>
</comment>
<protein>
    <submittedName>
        <fullName evidence="2">Uncharacterized protein</fullName>
    </submittedName>
</protein>
<feature type="region of interest" description="Disordered" evidence="1">
    <location>
        <begin position="79"/>
        <end position="100"/>
    </location>
</feature>
<dbReference type="Proteomes" id="UP001141806">
    <property type="component" value="Unassembled WGS sequence"/>
</dbReference>